<keyword evidence="2" id="KW-1185">Reference proteome</keyword>
<reference evidence="1 2" key="1">
    <citation type="submission" date="2020-07" db="EMBL/GenBank/DDBJ databases">
        <title>Comparative genomics of pyrophilous fungi reveals a link between fire events and developmental genes.</title>
        <authorList>
            <consortium name="DOE Joint Genome Institute"/>
            <person name="Steindorff A.S."/>
            <person name="Carver A."/>
            <person name="Calhoun S."/>
            <person name="Stillman K."/>
            <person name="Liu H."/>
            <person name="Lipzen A."/>
            <person name="Pangilinan J."/>
            <person name="Labutti K."/>
            <person name="Bruns T.D."/>
            <person name="Grigoriev I.V."/>
        </authorList>
    </citation>
    <scope>NUCLEOTIDE SEQUENCE [LARGE SCALE GENOMIC DNA]</scope>
    <source>
        <strain evidence="1 2">CBS 144469</strain>
    </source>
</reference>
<proteinExistence type="predicted"/>
<sequence length="160" mass="19059">MVDVEIKTLEEWKIAQALRVYAFCKHFPLLHWSASRPYDYKLEILALVDWLVPTYFRIRRTQPQEEVEFWIRFAEIMDLWSHVPFMRRRPDNFSRLAKRIRLGSDLIPTSIIPVDRIDLDWRVEMDMSLHSERVGGSSVVERPAMIADGPGFDSWSLQYF</sequence>
<gene>
    <name evidence="1" type="ORF">DFP72DRAFT_861255</name>
</gene>
<dbReference type="Proteomes" id="UP000521943">
    <property type="component" value="Unassembled WGS sequence"/>
</dbReference>
<dbReference type="EMBL" id="JACGCI010000209">
    <property type="protein sequence ID" value="KAF6741979.1"/>
    <property type="molecule type" value="Genomic_DNA"/>
</dbReference>
<name>A0A8H6LTU0_9AGAR</name>
<evidence type="ECO:0000313" key="1">
    <source>
        <dbReference type="EMBL" id="KAF6741979.1"/>
    </source>
</evidence>
<dbReference type="AlphaFoldDB" id="A0A8H6LTU0"/>
<organism evidence="1 2">
    <name type="scientific">Ephemerocybe angulata</name>
    <dbReference type="NCBI Taxonomy" id="980116"/>
    <lineage>
        <taxon>Eukaryota</taxon>
        <taxon>Fungi</taxon>
        <taxon>Dikarya</taxon>
        <taxon>Basidiomycota</taxon>
        <taxon>Agaricomycotina</taxon>
        <taxon>Agaricomycetes</taxon>
        <taxon>Agaricomycetidae</taxon>
        <taxon>Agaricales</taxon>
        <taxon>Agaricineae</taxon>
        <taxon>Psathyrellaceae</taxon>
        <taxon>Ephemerocybe</taxon>
    </lineage>
</organism>
<comment type="caution">
    <text evidence="1">The sequence shown here is derived from an EMBL/GenBank/DDBJ whole genome shotgun (WGS) entry which is preliminary data.</text>
</comment>
<evidence type="ECO:0000313" key="2">
    <source>
        <dbReference type="Proteomes" id="UP000521943"/>
    </source>
</evidence>
<accession>A0A8H6LTU0</accession>
<protein>
    <submittedName>
        <fullName evidence="1">Uncharacterized protein</fullName>
    </submittedName>
</protein>